<sequence>MHDMTAHAVVLGAGIAGLLAAAALADSGHHVTIVERDQLPDSPSPRRGIPQGPHLHSVLSKGWQTIEDLVPGVLDDLVAAGAHVLDDTQLGARMHLQNGPYGFNRTDALTDPAALAHYLVTRPQLEYVLRRRVTNRPTVTIADGQDIGEFVVCRPGRISGVTVTDRQTGTTRVLDAELIVDASGRATRTPLLLEQLGYPRPPQRAFRVRGVYYSQHLAIGDQNSFPERLILVIPSGGKGRGGLIAGERGTWTLTIATHDDDAQRAPESLTDMLTRAESFMPAHVVPAIREARALSDIAVYRYPGGIWHRYDRAAHLPDGLLVVGDALCCLDPIHGQGITLAARHVHVLRAHLAVHGLDNPQAFYRTLAEIIAPVWATNRPPTAHRRSGITERAQRRALHWVRHRILAAAEDDIVITERLVRVVNMIDPPRRLFDPRLLARVAGHHVRRALPSRDRKTTDSI</sequence>
<evidence type="ECO:0000256" key="1">
    <source>
        <dbReference type="ARBA" id="ARBA00023002"/>
    </source>
</evidence>
<dbReference type="InterPro" id="IPR002938">
    <property type="entry name" value="FAD-bd"/>
</dbReference>
<dbReference type="PANTHER" id="PTHR43747">
    <property type="entry name" value="FAD-BINDING PROTEIN"/>
    <property type="match status" value="1"/>
</dbReference>
<comment type="similarity">
    <text evidence="2">Belongs to the flavin-dependent halogenase family. Bacterial tryptophan halogenase subfamily.</text>
</comment>
<evidence type="ECO:0000313" key="5">
    <source>
        <dbReference type="EMBL" id="AHC23529.1"/>
    </source>
</evidence>
<feature type="domain" description="FAD-binding" evidence="4">
    <location>
        <begin position="8"/>
        <end position="354"/>
    </location>
</feature>
<evidence type="ECO:0000256" key="3">
    <source>
        <dbReference type="SAM" id="SignalP"/>
    </source>
</evidence>
<keyword evidence="1" id="KW-0560">Oxidoreductase</keyword>
<dbReference type="SUPFAM" id="SSF51905">
    <property type="entry name" value="FAD/NAD(P)-binding domain"/>
    <property type="match status" value="1"/>
</dbReference>
<accession>V5X7Z2</accession>
<dbReference type="InterPro" id="IPR050816">
    <property type="entry name" value="Flavin-dep_Halogenase_NPB"/>
</dbReference>
<evidence type="ECO:0000313" key="6">
    <source>
        <dbReference type="Proteomes" id="UP000018763"/>
    </source>
</evidence>
<feature type="chain" id="PRO_5038595076" evidence="3">
    <location>
        <begin position="26"/>
        <end position="461"/>
    </location>
</feature>
<dbReference type="InterPro" id="IPR036188">
    <property type="entry name" value="FAD/NAD-bd_sf"/>
</dbReference>
<gene>
    <name evidence="5" type="ORF">D174_02475</name>
</gene>
<dbReference type="SMR" id="V5X7Z2"/>
<keyword evidence="6" id="KW-1185">Reference proteome</keyword>
<protein>
    <submittedName>
        <fullName evidence="5">FAD-dependent oxidoreductase</fullName>
    </submittedName>
</protein>
<dbReference type="Gene3D" id="3.50.50.60">
    <property type="entry name" value="FAD/NAD(P)-binding domain"/>
    <property type="match status" value="1"/>
</dbReference>
<evidence type="ECO:0000256" key="2">
    <source>
        <dbReference type="ARBA" id="ARBA00038396"/>
    </source>
</evidence>
<dbReference type="AlphaFoldDB" id="V5X7Z2"/>
<dbReference type="EMBL" id="CP006936">
    <property type="protein sequence ID" value="AHC23529.1"/>
    <property type="molecule type" value="Genomic_DNA"/>
</dbReference>
<dbReference type="PRINTS" id="PR00420">
    <property type="entry name" value="RNGMNOXGNASE"/>
</dbReference>
<evidence type="ECO:0000259" key="4">
    <source>
        <dbReference type="Pfam" id="PF01494"/>
    </source>
</evidence>
<feature type="signal peptide" evidence="3">
    <location>
        <begin position="1"/>
        <end position="25"/>
    </location>
</feature>
<reference evidence="5 6" key="1">
    <citation type="journal article" date="2014" name="Genome Announc.">
        <title>Complete Genome Sequence of Sterol-Transforming Mycobacterium neoaurum Strain VKM Ac-1815D.</title>
        <authorList>
            <person name="Shtratnikova V.Y."/>
            <person name="Bragin E.Y."/>
            <person name="Dovbnya D.V."/>
            <person name="Pekov Y.A."/>
            <person name="Schelkunov M.I."/>
            <person name="Strizhov N."/>
            <person name="Ivashina T.V."/>
            <person name="Ashapkin V.V."/>
            <person name="Donova M.V."/>
        </authorList>
    </citation>
    <scope>NUCLEOTIDE SEQUENCE [LARGE SCALE GENOMIC DNA]</scope>
    <source>
        <strain evidence="5 6">VKM Ac-1815D</strain>
    </source>
</reference>
<dbReference type="Proteomes" id="UP000018763">
    <property type="component" value="Chromosome"/>
</dbReference>
<organism evidence="5 6">
    <name type="scientific">Mycolicibacterium neoaurum VKM Ac-1815D</name>
    <dbReference type="NCBI Taxonomy" id="700508"/>
    <lineage>
        <taxon>Bacteria</taxon>
        <taxon>Bacillati</taxon>
        <taxon>Actinomycetota</taxon>
        <taxon>Actinomycetes</taxon>
        <taxon>Mycobacteriales</taxon>
        <taxon>Mycobacteriaceae</taxon>
        <taxon>Mycolicibacterium</taxon>
    </lineage>
</organism>
<dbReference type="GO" id="GO:0071949">
    <property type="term" value="F:FAD binding"/>
    <property type="evidence" value="ECO:0007669"/>
    <property type="project" value="InterPro"/>
</dbReference>
<dbReference type="Pfam" id="PF01494">
    <property type="entry name" value="FAD_binding_3"/>
    <property type="match status" value="1"/>
</dbReference>
<name>V5X7Z2_MYCNE</name>
<dbReference type="GO" id="GO:0016491">
    <property type="term" value="F:oxidoreductase activity"/>
    <property type="evidence" value="ECO:0007669"/>
    <property type="project" value="UniProtKB-KW"/>
</dbReference>
<proteinExistence type="inferred from homology"/>
<dbReference type="eggNOG" id="COG0654">
    <property type="taxonomic scope" value="Bacteria"/>
</dbReference>
<keyword evidence="3" id="KW-0732">Signal</keyword>
<dbReference type="KEGG" id="mne:D174_02475"/>
<dbReference type="PANTHER" id="PTHR43747:SF5">
    <property type="entry name" value="FAD-BINDING DOMAIN-CONTAINING PROTEIN"/>
    <property type="match status" value="1"/>
</dbReference>